<feature type="transmembrane region" description="Helical" evidence="9">
    <location>
        <begin position="288"/>
        <end position="311"/>
    </location>
</feature>
<dbReference type="PROSITE" id="PS50109">
    <property type="entry name" value="HIS_KIN"/>
    <property type="match status" value="1"/>
</dbReference>
<reference evidence="15 16" key="1">
    <citation type="submission" date="2016-10" db="EMBL/GenBank/DDBJ databases">
        <authorList>
            <person name="de Groot N.N."/>
        </authorList>
    </citation>
    <scope>NUCLEOTIDE SEQUENCE [LARGE SCALE GENOMIC DNA]</scope>
    <source>
        <strain evidence="15 16">ASO4-2</strain>
    </source>
</reference>
<dbReference type="InterPro" id="IPR000014">
    <property type="entry name" value="PAS"/>
</dbReference>
<dbReference type="SUPFAM" id="SSF55785">
    <property type="entry name" value="PYP-like sensor domain (PAS domain)"/>
    <property type="match status" value="1"/>
</dbReference>
<dbReference type="Proteomes" id="UP000198771">
    <property type="component" value="Unassembled WGS sequence"/>
</dbReference>
<dbReference type="PROSITE" id="PS50885">
    <property type="entry name" value="HAMP"/>
    <property type="match status" value="1"/>
</dbReference>
<dbReference type="SMART" id="SM00387">
    <property type="entry name" value="HATPase_c"/>
    <property type="match status" value="1"/>
</dbReference>
<evidence type="ECO:0000313" key="15">
    <source>
        <dbReference type="EMBL" id="SDB59666.1"/>
    </source>
</evidence>
<organism evidence="15 16">
    <name type="scientific">Desulfonatronum thiosulfatophilum</name>
    <dbReference type="NCBI Taxonomy" id="617002"/>
    <lineage>
        <taxon>Bacteria</taxon>
        <taxon>Pseudomonadati</taxon>
        <taxon>Thermodesulfobacteriota</taxon>
        <taxon>Desulfovibrionia</taxon>
        <taxon>Desulfovibrionales</taxon>
        <taxon>Desulfonatronaceae</taxon>
        <taxon>Desulfonatronum</taxon>
    </lineage>
</organism>
<dbReference type="InterPro" id="IPR003594">
    <property type="entry name" value="HATPase_dom"/>
</dbReference>
<evidence type="ECO:0000256" key="5">
    <source>
        <dbReference type="ARBA" id="ARBA00022679"/>
    </source>
</evidence>
<dbReference type="Pfam" id="PF00072">
    <property type="entry name" value="Response_reg"/>
    <property type="match status" value="1"/>
</dbReference>
<dbReference type="InterPro" id="IPR005467">
    <property type="entry name" value="His_kinase_dom"/>
</dbReference>
<keyword evidence="6" id="KW-0418">Kinase</keyword>
<dbReference type="CDD" id="cd00156">
    <property type="entry name" value="REC"/>
    <property type="match status" value="1"/>
</dbReference>
<evidence type="ECO:0000256" key="2">
    <source>
        <dbReference type="ARBA" id="ARBA00004370"/>
    </source>
</evidence>
<evidence type="ECO:0000259" key="12">
    <source>
        <dbReference type="PROSITE" id="PS50112"/>
    </source>
</evidence>
<comment type="subcellular location">
    <subcellularLocation>
        <location evidence="2">Membrane</location>
    </subcellularLocation>
</comment>
<dbReference type="InterPro" id="IPR013656">
    <property type="entry name" value="PAS_4"/>
</dbReference>
<dbReference type="PANTHER" id="PTHR43065">
    <property type="entry name" value="SENSOR HISTIDINE KINASE"/>
    <property type="match status" value="1"/>
</dbReference>
<dbReference type="SMART" id="SM00304">
    <property type="entry name" value="HAMP"/>
    <property type="match status" value="1"/>
</dbReference>
<dbReference type="Gene3D" id="6.10.340.10">
    <property type="match status" value="1"/>
</dbReference>
<dbReference type="Gene3D" id="3.40.50.2300">
    <property type="match status" value="1"/>
</dbReference>
<dbReference type="PANTHER" id="PTHR43065:SF42">
    <property type="entry name" value="TWO-COMPONENT SENSOR PPRA"/>
    <property type="match status" value="1"/>
</dbReference>
<evidence type="ECO:0000259" key="11">
    <source>
        <dbReference type="PROSITE" id="PS50110"/>
    </source>
</evidence>
<dbReference type="CDD" id="cd06225">
    <property type="entry name" value="HAMP"/>
    <property type="match status" value="1"/>
</dbReference>
<keyword evidence="16" id="KW-1185">Reference proteome</keyword>
<dbReference type="PRINTS" id="PR00344">
    <property type="entry name" value="BCTRLSENSOR"/>
</dbReference>
<dbReference type="InterPro" id="IPR003661">
    <property type="entry name" value="HisK_dim/P_dom"/>
</dbReference>
<dbReference type="Pfam" id="PF00672">
    <property type="entry name" value="HAMP"/>
    <property type="match status" value="1"/>
</dbReference>
<evidence type="ECO:0000313" key="16">
    <source>
        <dbReference type="Proteomes" id="UP000198771"/>
    </source>
</evidence>
<proteinExistence type="predicted"/>
<dbReference type="Pfam" id="PF08448">
    <property type="entry name" value="PAS_4"/>
    <property type="match status" value="1"/>
</dbReference>
<name>A0A1G6EQN8_9BACT</name>
<feature type="domain" description="Histidine kinase" evidence="10">
    <location>
        <begin position="569"/>
        <end position="786"/>
    </location>
</feature>
<dbReference type="EC" id="2.7.13.3" evidence="3"/>
<dbReference type="EMBL" id="FMXO01000021">
    <property type="protein sequence ID" value="SDB59666.1"/>
    <property type="molecule type" value="Genomic_DNA"/>
</dbReference>
<accession>A0A1G6EQN8</accession>
<feature type="domain" description="HAMP" evidence="14">
    <location>
        <begin position="309"/>
        <end position="361"/>
    </location>
</feature>
<dbReference type="Pfam" id="PF00512">
    <property type="entry name" value="HisKA"/>
    <property type="match status" value="1"/>
</dbReference>
<evidence type="ECO:0000256" key="8">
    <source>
        <dbReference type="SAM" id="Coils"/>
    </source>
</evidence>
<dbReference type="InterPro" id="IPR001610">
    <property type="entry name" value="PAC"/>
</dbReference>
<dbReference type="Gene3D" id="3.30.565.10">
    <property type="entry name" value="Histidine kinase-like ATPase, C-terminal domain"/>
    <property type="match status" value="1"/>
</dbReference>
<feature type="domain" description="Response regulatory" evidence="11">
    <location>
        <begin position="807"/>
        <end position="927"/>
    </location>
</feature>
<feature type="domain" description="PAS" evidence="12">
    <location>
        <begin position="426"/>
        <end position="499"/>
    </location>
</feature>
<dbReference type="Gene3D" id="3.30.450.20">
    <property type="entry name" value="PAS domain"/>
    <property type="match status" value="1"/>
</dbReference>
<keyword evidence="8" id="KW-0175">Coiled coil</keyword>
<dbReference type="InterPro" id="IPR004358">
    <property type="entry name" value="Sig_transdc_His_kin-like_C"/>
</dbReference>
<dbReference type="PROSITE" id="PS50110">
    <property type="entry name" value="RESPONSE_REGULATORY"/>
    <property type="match status" value="1"/>
</dbReference>
<dbReference type="PROSITE" id="PS50112">
    <property type="entry name" value="PAS"/>
    <property type="match status" value="1"/>
</dbReference>
<dbReference type="InterPro" id="IPR035965">
    <property type="entry name" value="PAS-like_dom_sf"/>
</dbReference>
<evidence type="ECO:0000259" key="13">
    <source>
        <dbReference type="PROSITE" id="PS50113"/>
    </source>
</evidence>
<keyword evidence="9" id="KW-0472">Membrane</keyword>
<dbReference type="STRING" id="617002.SAMN05660653_03041"/>
<dbReference type="InterPro" id="IPR003660">
    <property type="entry name" value="HAMP_dom"/>
</dbReference>
<dbReference type="PROSITE" id="PS50113">
    <property type="entry name" value="PAC"/>
    <property type="match status" value="1"/>
</dbReference>
<dbReference type="SMART" id="SM00448">
    <property type="entry name" value="REC"/>
    <property type="match status" value="1"/>
</dbReference>
<evidence type="ECO:0000256" key="9">
    <source>
        <dbReference type="SAM" id="Phobius"/>
    </source>
</evidence>
<evidence type="ECO:0000256" key="1">
    <source>
        <dbReference type="ARBA" id="ARBA00000085"/>
    </source>
</evidence>
<dbReference type="GO" id="GO:0000155">
    <property type="term" value="F:phosphorelay sensor kinase activity"/>
    <property type="evidence" value="ECO:0007669"/>
    <property type="project" value="InterPro"/>
</dbReference>
<dbReference type="OrthoDB" id="9813024at2"/>
<evidence type="ECO:0000259" key="14">
    <source>
        <dbReference type="PROSITE" id="PS50885"/>
    </source>
</evidence>
<dbReference type="InterPro" id="IPR036890">
    <property type="entry name" value="HATPase_C_sf"/>
</dbReference>
<evidence type="ECO:0000256" key="3">
    <source>
        <dbReference type="ARBA" id="ARBA00012438"/>
    </source>
</evidence>
<keyword evidence="9" id="KW-0812">Transmembrane</keyword>
<dbReference type="Pfam" id="PF02518">
    <property type="entry name" value="HATPase_c"/>
    <property type="match status" value="1"/>
</dbReference>
<dbReference type="CDD" id="cd00082">
    <property type="entry name" value="HisKA"/>
    <property type="match status" value="1"/>
</dbReference>
<dbReference type="SMART" id="SM00388">
    <property type="entry name" value="HisKA"/>
    <property type="match status" value="1"/>
</dbReference>
<dbReference type="SUPFAM" id="SSF52172">
    <property type="entry name" value="CheY-like"/>
    <property type="match status" value="1"/>
</dbReference>
<dbReference type="SUPFAM" id="SSF55874">
    <property type="entry name" value="ATPase domain of HSP90 chaperone/DNA topoisomerase II/histidine kinase"/>
    <property type="match status" value="1"/>
</dbReference>
<evidence type="ECO:0000256" key="6">
    <source>
        <dbReference type="ARBA" id="ARBA00022777"/>
    </source>
</evidence>
<protein>
    <recommendedName>
        <fullName evidence="3">histidine kinase</fullName>
        <ecNumber evidence="3">2.7.13.3</ecNumber>
    </recommendedName>
</protein>
<evidence type="ECO:0000259" key="10">
    <source>
        <dbReference type="PROSITE" id="PS50109"/>
    </source>
</evidence>
<feature type="domain" description="PAC" evidence="13">
    <location>
        <begin position="504"/>
        <end position="556"/>
    </location>
</feature>
<dbReference type="AlphaFoldDB" id="A0A1G6EQN8"/>
<keyword evidence="5" id="KW-0808">Transferase</keyword>
<sequence>MFNFLRKHNLRLSIRIRMLALCVLAVIVPMALVAGSSLYFHIRHDQQAMLDNLRLSQHRAEHFFVQHIRQAEILGQHLARTTQPLPFAQIQSHLDSSRDFWFMGMVEIFDELGNLLARSYAPQRNIELYFTSPEDARIAQILDLSIFSDFVLTPGGIAVQSGVPIIDPGTMKTTGVVLVTYPITTRFLQALKNHLLMDVSVINPSDETMSSTLQNPDGKLLDRFWRPFFVDGAAPLPTETFLEETIDSADHAVIFSDLQDNQGKTLAVLAVSANLDRINAGIRESIRFILFSSLGAGILAVFLGLFTATTFTKPLGRLLKTIGLIAGGDLRQQVHIARSDEIGDLARAFNEMTVRLNEQHVDLTRAIDVKNEYAAKLEETASQLERFSKELEQTVARRTTELTSANEKLVLEISERVQAEAELAAEKDHLAVTLRSIGDGVITTDIRGNVIMVNPVAEDITGWSPEAARGKPLGDMLPLVDPDTRAPLANLVVEVLRTGHVVHLTERTALLASDGRLRDMTVSGAPIRDSTGKFRGVVFVVRDITRQRRMENDLLRVQKLESLGLMAGGLAHDFNNILTAIATHINLARNHLQPVDSEAAQRLEKAEKACLRAGDLTRQFLTFAKGGAPIKRNTDLSVLLHSTVQFVLAGTQVQAKFDPPPNLWAVNIDRGQISQVINNLVLNAVQAMPGGGSIDILAANVEIAAGQVQPLPQGRYVSLTFTDHGTGIRGDQISRVFDPYFTTKEMGNGLGLSTAFSIIKKHDGHIQVRSDYGQGAEFQIYLPAESSTVVIERTSPKEKPFGRNQGRILLMDDERIIRESVQELLELQGFTVTGAANGQEAVNLYEQAMRDACPYDVVILDLTVPGGMGGREAIAVLLEMDPRVKAVVSSGYSNDPVMARYRDHGFLDVVAKPYPLNELITVIHKVMNMPESSRPVEN</sequence>
<comment type="catalytic activity">
    <reaction evidence="1">
        <text>ATP + protein L-histidine = ADP + protein N-phospho-L-histidine.</text>
        <dbReference type="EC" id="2.7.13.3"/>
    </reaction>
</comment>
<dbReference type="SMART" id="SM00086">
    <property type="entry name" value="PAC"/>
    <property type="match status" value="1"/>
</dbReference>
<dbReference type="SUPFAM" id="SSF47384">
    <property type="entry name" value="Homodimeric domain of signal transducing histidine kinase"/>
    <property type="match status" value="1"/>
</dbReference>
<dbReference type="Gene3D" id="1.10.287.130">
    <property type="match status" value="1"/>
</dbReference>
<dbReference type="InterPro" id="IPR001789">
    <property type="entry name" value="Sig_transdc_resp-reg_receiver"/>
</dbReference>
<dbReference type="CDD" id="cd00130">
    <property type="entry name" value="PAS"/>
    <property type="match status" value="1"/>
</dbReference>
<evidence type="ECO:0000256" key="7">
    <source>
        <dbReference type="PROSITE-ProRule" id="PRU00169"/>
    </source>
</evidence>
<dbReference type="SUPFAM" id="SSF158472">
    <property type="entry name" value="HAMP domain-like"/>
    <property type="match status" value="1"/>
</dbReference>
<keyword evidence="4 7" id="KW-0597">Phosphoprotein</keyword>
<evidence type="ECO:0000256" key="4">
    <source>
        <dbReference type="ARBA" id="ARBA00022553"/>
    </source>
</evidence>
<dbReference type="InterPro" id="IPR000700">
    <property type="entry name" value="PAS-assoc_C"/>
</dbReference>
<dbReference type="NCBIfam" id="TIGR00229">
    <property type="entry name" value="sensory_box"/>
    <property type="match status" value="1"/>
</dbReference>
<gene>
    <name evidence="15" type="ORF">SAMN05660653_03041</name>
</gene>
<dbReference type="GO" id="GO:0016020">
    <property type="term" value="C:membrane"/>
    <property type="evidence" value="ECO:0007669"/>
    <property type="project" value="UniProtKB-SubCell"/>
</dbReference>
<keyword evidence="9" id="KW-1133">Transmembrane helix</keyword>
<dbReference type="InterPro" id="IPR011006">
    <property type="entry name" value="CheY-like_superfamily"/>
</dbReference>
<feature type="coiled-coil region" evidence="8">
    <location>
        <begin position="370"/>
        <end position="397"/>
    </location>
</feature>
<dbReference type="InterPro" id="IPR036097">
    <property type="entry name" value="HisK_dim/P_sf"/>
</dbReference>
<dbReference type="RefSeq" id="WP_092123609.1">
    <property type="nucleotide sequence ID" value="NZ_FMXO01000021.1"/>
</dbReference>
<feature type="modified residue" description="4-aspartylphosphate" evidence="7">
    <location>
        <position position="861"/>
    </location>
</feature>
<dbReference type="SMART" id="SM00091">
    <property type="entry name" value="PAS"/>
    <property type="match status" value="1"/>
</dbReference>